<evidence type="ECO:0000313" key="9">
    <source>
        <dbReference type="Proteomes" id="UP000444185"/>
    </source>
</evidence>
<dbReference type="Pfam" id="PF03176">
    <property type="entry name" value="MMPL"/>
    <property type="match status" value="2"/>
</dbReference>
<evidence type="ECO:0000256" key="2">
    <source>
        <dbReference type="ARBA" id="ARBA00022475"/>
    </source>
</evidence>
<protein>
    <submittedName>
        <fullName evidence="8">MMPL family transporter</fullName>
    </submittedName>
</protein>
<dbReference type="EMBL" id="WTYF01000002">
    <property type="protein sequence ID" value="MXO49701.1"/>
    <property type="molecule type" value="Genomic_DNA"/>
</dbReference>
<evidence type="ECO:0000256" key="3">
    <source>
        <dbReference type="ARBA" id="ARBA00022692"/>
    </source>
</evidence>
<keyword evidence="2" id="KW-1003">Cell membrane</keyword>
<feature type="transmembrane region" description="Helical" evidence="6">
    <location>
        <begin position="209"/>
        <end position="230"/>
    </location>
</feature>
<evidence type="ECO:0000313" key="8">
    <source>
        <dbReference type="EMBL" id="MXO49701.1"/>
    </source>
</evidence>
<dbReference type="RefSeq" id="WP_160606047.1">
    <property type="nucleotide sequence ID" value="NZ_WTYF01000002.1"/>
</dbReference>
<feature type="transmembrane region" description="Helical" evidence="6">
    <location>
        <begin position="308"/>
        <end position="328"/>
    </location>
</feature>
<feature type="transmembrane region" description="Helical" evidence="6">
    <location>
        <begin position="680"/>
        <end position="701"/>
    </location>
</feature>
<dbReference type="SUPFAM" id="SSF82866">
    <property type="entry name" value="Multidrug efflux transporter AcrB transmembrane domain"/>
    <property type="match status" value="2"/>
</dbReference>
<comment type="subcellular location">
    <subcellularLocation>
        <location evidence="1">Cell membrane</location>
        <topology evidence="1">Multi-pass membrane protein</topology>
    </subcellularLocation>
</comment>
<feature type="transmembrane region" description="Helical" evidence="6">
    <location>
        <begin position="641"/>
        <end position="659"/>
    </location>
</feature>
<comment type="caution">
    <text evidence="8">The sequence shown here is derived from an EMBL/GenBank/DDBJ whole genome shotgun (WGS) entry which is preliminary data.</text>
</comment>
<keyword evidence="4 6" id="KW-1133">Transmembrane helix</keyword>
<dbReference type="PROSITE" id="PS50156">
    <property type="entry name" value="SSD"/>
    <property type="match status" value="1"/>
</dbReference>
<proteinExistence type="predicted"/>
<evidence type="ECO:0000256" key="5">
    <source>
        <dbReference type="ARBA" id="ARBA00023136"/>
    </source>
</evidence>
<evidence type="ECO:0000256" key="4">
    <source>
        <dbReference type="ARBA" id="ARBA00022989"/>
    </source>
</evidence>
<dbReference type="PANTHER" id="PTHR33406">
    <property type="entry name" value="MEMBRANE PROTEIN MJ1562-RELATED"/>
    <property type="match status" value="1"/>
</dbReference>
<gene>
    <name evidence="8" type="ORF">GRI42_00080</name>
</gene>
<feature type="transmembrane region" description="Helical" evidence="6">
    <location>
        <begin position="569"/>
        <end position="589"/>
    </location>
</feature>
<dbReference type="InterPro" id="IPR050545">
    <property type="entry name" value="Mycobact_MmpL"/>
</dbReference>
<keyword evidence="9" id="KW-1185">Reference proteome</keyword>
<feature type="domain" description="SSD" evidence="7">
    <location>
        <begin position="254"/>
        <end position="359"/>
    </location>
</feature>
<evidence type="ECO:0000256" key="6">
    <source>
        <dbReference type="SAM" id="Phobius"/>
    </source>
</evidence>
<evidence type="ECO:0000259" key="7">
    <source>
        <dbReference type="PROSITE" id="PS50156"/>
    </source>
</evidence>
<feature type="transmembrane region" description="Helical" evidence="6">
    <location>
        <begin position="601"/>
        <end position="621"/>
    </location>
</feature>
<accession>A0A844XUX8</accession>
<feature type="transmembrane region" description="Helical" evidence="6">
    <location>
        <begin position="334"/>
        <end position="365"/>
    </location>
</feature>
<organism evidence="8 9">
    <name type="scientific">Qipengyuania gaetbuli</name>
    <dbReference type="NCBI Taxonomy" id="266952"/>
    <lineage>
        <taxon>Bacteria</taxon>
        <taxon>Pseudomonadati</taxon>
        <taxon>Pseudomonadota</taxon>
        <taxon>Alphaproteobacteria</taxon>
        <taxon>Sphingomonadales</taxon>
        <taxon>Erythrobacteraceae</taxon>
        <taxon>Qipengyuania</taxon>
    </lineage>
</organism>
<dbReference type="GO" id="GO:0005886">
    <property type="term" value="C:plasma membrane"/>
    <property type="evidence" value="ECO:0007669"/>
    <property type="project" value="UniProtKB-SubCell"/>
</dbReference>
<dbReference type="Proteomes" id="UP000444185">
    <property type="component" value="Unassembled WGS sequence"/>
</dbReference>
<keyword evidence="3 6" id="KW-0812">Transmembrane</keyword>
<name>A0A844XUX8_9SPHN</name>
<dbReference type="Gene3D" id="1.20.1640.10">
    <property type="entry name" value="Multidrug efflux transporter AcrB transmembrane domain"/>
    <property type="match status" value="2"/>
</dbReference>
<dbReference type="AlphaFoldDB" id="A0A844XUX8"/>
<feature type="transmembrane region" description="Helical" evidence="6">
    <location>
        <begin position="250"/>
        <end position="271"/>
    </location>
</feature>
<dbReference type="InterPro" id="IPR000731">
    <property type="entry name" value="SSD"/>
</dbReference>
<dbReference type="OrthoDB" id="948134at2"/>
<dbReference type="PANTHER" id="PTHR33406:SF13">
    <property type="entry name" value="MEMBRANE PROTEIN YDFJ"/>
    <property type="match status" value="1"/>
</dbReference>
<sequence length="758" mass="81312">MESAVRSSDISSDRVARLGLICWRKPWLVIAGWTIVCLAAALAIPQMSDRLLSGSGKIEGSVSQRVDSQLVSEFEVSEGQSLVLVYHSQDLVGRAAAADEIAERVDETLAQLETIDRVIPATDIVEDSGDGSTQALIINFRLDNSLATEQQVPLVRAKIDRLFSDVASSMSHLEWAITGRAALTYDINIFSARDSADAELRAIPLTSTVLLLTFGTILSAILPIVLAIAARTAAFASILVIAGEWEVSNLAQSITTMISLALGIDYALFIYHRYRRELGNDAADRDHKSAKIAREAAMLKAMANSGKVVLYSGTVVAIGMGGLLLTPLMQTRSIGLGGLCAVIFSVASALTLLPALLSLIAPNVLDWPRMLRIRMPPQAGTRWTSWGQIVVKRPLTAIFSSLCIMALLAAPAMQTVFGFPEDDFLPEELESARGLTMLEDLGAKGLVSPVFIIVSDASGRPVISLERTEALSQFIAKIGTDPRVSEVLSPSLTPGTRYTPFGMPSADQMTNDAKDKILLRVVPSTKTDLAELRQLADEIPYWLDDRSLFVEVGGQAQYFNDFDARMKDGYAAIVGIVLGATGMLLLVLFRAPVAALKAMLLNLLSVGAGYGMVVFVFQLGYGATLFGLEEPTELVPTSVPIVIFAVLFGLSMDYEIFLISRMRESFLRHGDNALSIVEGLAATGSVITGAALIMAVVFGAFAFSGIVILQMTGLGLATAVIVDAVIIRSLLGPALMTLAGGWNWWPLKVDGSKIQSQV</sequence>
<feature type="transmembrane region" description="Helical" evidence="6">
    <location>
        <begin position="395"/>
        <end position="417"/>
    </location>
</feature>
<dbReference type="InterPro" id="IPR004869">
    <property type="entry name" value="MMPL_dom"/>
</dbReference>
<reference evidence="8 9" key="1">
    <citation type="submission" date="2019-12" db="EMBL/GenBank/DDBJ databases">
        <title>Genomic-based taxomic classification of the family Erythrobacteraceae.</title>
        <authorList>
            <person name="Xu L."/>
        </authorList>
    </citation>
    <scope>NUCLEOTIDE SEQUENCE [LARGE SCALE GENOMIC DNA]</scope>
    <source>
        <strain evidence="8 9">DSM 16225</strain>
    </source>
</reference>
<evidence type="ECO:0000256" key="1">
    <source>
        <dbReference type="ARBA" id="ARBA00004651"/>
    </source>
</evidence>
<feature type="transmembrane region" description="Helical" evidence="6">
    <location>
        <begin position="27"/>
        <end position="44"/>
    </location>
</feature>
<keyword evidence="5 6" id="KW-0472">Membrane</keyword>